<dbReference type="EMBL" id="LOKL01000153">
    <property type="protein sequence ID" value="MBZ3926193.1"/>
    <property type="molecule type" value="Genomic_DNA"/>
</dbReference>
<dbReference type="Proteomes" id="UP000825388">
    <property type="component" value="Unassembled WGS sequence"/>
</dbReference>
<organism evidence="1 2">
    <name type="scientific">Xanthomonas citri pv. sesbaniae</name>
    <dbReference type="NCBI Taxonomy" id="473425"/>
    <lineage>
        <taxon>Bacteria</taxon>
        <taxon>Pseudomonadati</taxon>
        <taxon>Pseudomonadota</taxon>
        <taxon>Gammaproteobacteria</taxon>
        <taxon>Lysobacterales</taxon>
        <taxon>Lysobacteraceae</taxon>
        <taxon>Xanthomonas</taxon>
    </lineage>
</organism>
<name>A0AAW4RT79_XANCI</name>
<dbReference type="AlphaFoldDB" id="A0AAW4RT79"/>
<protein>
    <recommendedName>
        <fullName evidence="3">Winged helix DNA-binding domain-containing protein</fullName>
    </recommendedName>
</protein>
<sequence length="317" mass="35274">MPDLSFLDLYEHEGHLHQLTGSLTVDELLAQQERHERPPADDALWHTIRAFSIAPHRSRHGAPLATVASLQSATLRVLQSLLRSQTTSYERTLHTLCFAWDPTRRSARRLYGRNLAENVTTWLRTADAEQTLVEVPLSEPASIEAVIREMRTYLGQLQQSMAGETVAGPPPPGVRRADAAAVRRRHLSQAWPTAAEVSRQLGSTAENGSHRANQLRRDGQLLGVWLPSEQAYRFPVWQFGSDGRPVPPLVELLALLRGAGGMDTQDRLTSGWGEVEWFLTPHALLDGASPAEVLPHDPARVLAVAQEEFREPADARW</sequence>
<gene>
    <name evidence="1" type="ORF">Xseb_19195</name>
</gene>
<accession>A0AAW4RT79</accession>
<comment type="caution">
    <text evidence="1">The sequence shown here is derived from an EMBL/GenBank/DDBJ whole genome shotgun (WGS) entry which is preliminary data.</text>
</comment>
<evidence type="ECO:0000313" key="1">
    <source>
        <dbReference type="EMBL" id="MBZ3926193.1"/>
    </source>
</evidence>
<evidence type="ECO:0000313" key="2">
    <source>
        <dbReference type="Proteomes" id="UP000825388"/>
    </source>
</evidence>
<proteinExistence type="predicted"/>
<dbReference type="RefSeq" id="WP_223670459.1">
    <property type="nucleotide sequence ID" value="NZ_LOKL01000153.1"/>
</dbReference>
<reference evidence="1" key="1">
    <citation type="submission" date="2015-12" db="EMBL/GenBank/DDBJ databases">
        <authorList>
            <person name="Bansal K."/>
            <person name="Midha S."/>
            <person name="Patil P.B."/>
        </authorList>
    </citation>
    <scope>NUCLEOTIDE SEQUENCE</scope>
    <source>
        <strain evidence="1">LMG867</strain>
    </source>
</reference>
<evidence type="ECO:0008006" key="3">
    <source>
        <dbReference type="Google" id="ProtNLM"/>
    </source>
</evidence>